<keyword evidence="3" id="KW-0812">Transmembrane</keyword>
<feature type="repeat" description="LDL-receptor class B" evidence="2">
    <location>
        <begin position="164"/>
        <end position="208"/>
    </location>
</feature>
<feature type="transmembrane region" description="Helical" evidence="3">
    <location>
        <begin position="316"/>
        <end position="339"/>
    </location>
</feature>
<evidence type="ECO:0000256" key="2">
    <source>
        <dbReference type="PROSITE-ProRule" id="PRU00461"/>
    </source>
</evidence>
<reference evidence="5 6" key="1">
    <citation type="journal article" date="2023" name="Nucleic Acids Res.">
        <title>The hologenome of Daphnia magna reveals possible DNA methylation and microbiome-mediated evolution of the host genome.</title>
        <authorList>
            <person name="Chaturvedi A."/>
            <person name="Li X."/>
            <person name="Dhandapani V."/>
            <person name="Marshall H."/>
            <person name="Kissane S."/>
            <person name="Cuenca-Cambronero M."/>
            <person name="Asole G."/>
            <person name="Calvet F."/>
            <person name="Ruiz-Romero M."/>
            <person name="Marangio P."/>
            <person name="Guigo R."/>
            <person name="Rago D."/>
            <person name="Mirbahai L."/>
            <person name="Eastwood N."/>
            <person name="Colbourne J.K."/>
            <person name="Zhou J."/>
            <person name="Mallon E."/>
            <person name="Orsini L."/>
        </authorList>
    </citation>
    <scope>NUCLEOTIDE SEQUENCE [LARGE SCALE GENOMIC DNA]</scope>
    <source>
        <strain evidence="5">LRV0_1</strain>
    </source>
</reference>
<evidence type="ECO:0000256" key="4">
    <source>
        <dbReference type="SAM" id="SignalP"/>
    </source>
</evidence>
<dbReference type="InterPro" id="IPR000033">
    <property type="entry name" value="LDLR_classB_rpt"/>
</dbReference>
<dbReference type="PROSITE" id="PS51120">
    <property type="entry name" value="LDLRB"/>
    <property type="match status" value="1"/>
</dbReference>
<organism evidence="5 6">
    <name type="scientific">Daphnia magna</name>
    <dbReference type="NCBI Taxonomy" id="35525"/>
    <lineage>
        <taxon>Eukaryota</taxon>
        <taxon>Metazoa</taxon>
        <taxon>Ecdysozoa</taxon>
        <taxon>Arthropoda</taxon>
        <taxon>Crustacea</taxon>
        <taxon>Branchiopoda</taxon>
        <taxon>Diplostraca</taxon>
        <taxon>Cladocera</taxon>
        <taxon>Anomopoda</taxon>
        <taxon>Daphniidae</taxon>
        <taxon>Daphnia</taxon>
    </lineage>
</organism>
<proteinExistence type="predicted"/>
<dbReference type="InterPro" id="IPR011042">
    <property type="entry name" value="6-blade_b-propeller_TolB-like"/>
</dbReference>
<dbReference type="PANTHER" id="PTHR46513:SF13">
    <property type="entry name" value="EGF-LIKE DOMAIN-CONTAINING PROTEIN"/>
    <property type="match status" value="1"/>
</dbReference>
<evidence type="ECO:0000313" key="6">
    <source>
        <dbReference type="Proteomes" id="UP001234178"/>
    </source>
</evidence>
<protein>
    <recommendedName>
        <fullName evidence="7">Low-density lipoprotein receptor-related protein</fullName>
    </recommendedName>
</protein>
<accession>A0ABQ9YWE5</accession>
<keyword evidence="3" id="KW-1133">Transmembrane helix</keyword>
<dbReference type="Gene3D" id="2.120.10.30">
    <property type="entry name" value="TolB, C-terminal domain"/>
    <property type="match status" value="1"/>
</dbReference>
<name>A0ABQ9YWE5_9CRUS</name>
<evidence type="ECO:0008006" key="7">
    <source>
        <dbReference type="Google" id="ProtNLM"/>
    </source>
</evidence>
<evidence type="ECO:0000256" key="3">
    <source>
        <dbReference type="SAM" id="Phobius"/>
    </source>
</evidence>
<keyword evidence="4" id="KW-0732">Signal</keyword>
<keyword evidence="1" id="KW-0245">EGF-like domain</keyword>
<keyword evidence="3" id="KW-0472">Membrane</keyword>
<dbReference type="PANTHER" id="PTHR46513">
    <property type="entry name" value="VITELLOGENIN RECEPTOR-LIKE PROTEIN-RELATED-RELATED"/>
    <property type="match status" value="1"/>
</dbReference>
<sequence>MRIEVLSIFLMFQVVVSLKHNDLIIAVGDTLELLSDGKTFQTLTLDSYNASKLSALAYDPVAKKLFFSDTRHRHGHIFSVDLNDEFYHPVVDIAEKKDNETVGSLTYDPVDKTLLWMDGFNRSIRRVKIEHETFHAEEKGDVEILHSFDDAKKPSGLICDPCTRMLYWTNVHESHPTIERSFINGSHPKVIIANDMFRPMTLDLDVPEQKLYWAQSLRNGSFNIERSFVNGTGREEIYRDVGQIIISLAVGGDYVYWGDYTQKKLWSLRKDGSSSSPLTLGTFRNPPTSIVLRHQPLDCSLLEQSQTGKLIAHQSATITIACLTITSLLIIGVVAIFMLRIWTFRSGRKLLVSDKDEDTFPFQDFDNGRDSYSRKMTQ</sequence>
<feature type="signal peptide" evidence="4">
    <location>
        <begin position="1"/>
        <end position="17"/>
    </location>
</feature>
<keyword evidence="6" id="KW-1185">Reference proteome</keyword>
<gene>
    <name evidence="5" type="ORF">OUZ56_006678</name>
</gene>
<dbReference type="EMBL" id="JAOYFB010000001">
    <property type="protein sequence ID" value="KAK4004951.1"/>
    <property type="molecule type" value="Genomic_DNA"/>
</dbReference>
<evidence type="ECO:0000256" key="1">
    <source>
        <dbReference type="ARBA" id="ARBA00022536"/>
    </source>
</evidence>
<evidence type="ECO:0000313" key="5">
    <source>
        <dbReference type="EMBL" id="KAK4004951.1"/>
    </source>
</evidence>
<comment type="caution">
    <text evidence="5">The sequence shown here is derived from an EMBL/GenBank/DDBJ whole genome shotgun (WGS) entry which is preliminary data.</text>
</comment>
<dbReference type="SUPFAM" id="SSF63825">
    <property type="entry name" value="YWTD domain"/>
    <property type="match status" value="1"/>
</dbReference>
<dbReference type="InterPro" id="IPR050778">
    <property type="entry name" value="Cueball_EGF_LRP_Nidogen"/>
</dbReference>
<feature type="chain" id="PRO_5045357309" description="Low-density lipoprotein receptor-related protein" evidence="4">
    <location>
        <begin position="18"/>
        <end position="378"/>
    </location>
</feature>
<dbReference type="Proteomes" id="UP001234178">
    <property type="component" value="Unassembled WGS sequence"/>
</dbReference>
<dbReference type="SMART" id="SM00135">
    <property type="entry name" value="LY"/>
    <property type="match status" value="5"/>
</dbReference>